<dbReference type="Gene3D" id="3.30.470.20">
    <property type="entry name" value="ATP-grasp fold, B domain"/>
    <property type="match status" value="1"/>
</dbReference>
<dbReference type="GO" id="GO:0036064">
    <property type="term" value="C:ciliary basal body"/>
    <property type="evidence" value="ECO:0007669"/>
    <property type="project" value="TreeGrafter"/>
</dbReference>
<evidence type="ECO:0000256" key="3">
    <source>
        <dbReference type="ARBA" id="ARBA00022840"/>
    </source>
</evidence>
<dbReference type="SUPFAM" id="SSF56059">
    <property type="entry name" value="Glutathione synthetase ATP-binding domain-like"/>
    <property type="match status" value="1"/>
</dbReference>
<keyword evidence="3" id="KW-0067">ATP-binding</keyword>
<accession>A0A5K3FBX4</accession>
<feature type="region of interest" description="Disordered" evidence="4">
    <location>
        <begin position="166"/>
        <end position="207"/>
    </location>
</feature>
<proteinExistence type="predicted"/>
<evidence type="ECO:0000256" key="1">
    <source>
        <dbReference type="ARBA" id="ARBA00022598"/>
    </source>
</evidence>
<dbReference type="GO" id="GO:0070740">
    <property type="term" value="F:tubulin-glutamic acid ligase activity"/>
    <property type="evidence" value="ECO:0007669"/>
    <property type="project" value="TreeGrafter"/>
</dbReference>
<dbReference type="Pfam" id="PF03133">
    <property type="entry name" value="TTL"/>
    <property type="match status" value="2"/>
</dbReference>
<dbReference type="WBParaSite" id="MCU_006203-RA">
    <property type="protein sequence ID" value="MCU_006203-RA"/>
    <property type="gene ID" value="MCU_006203"/>
</dbReference>
<dbReference type="PROSITE" id="PS51221">
    <property type="entry name" value="TTL"/>
    <property type="match status" value="1"/>
</dbReference>
<dbReference type="GO" id="GO:0015631">
    <property type="term" value="F:tubulin binding"/>
    <property type="evidence" value="ECO:0007669"/>
    <property type="project" value="TreeGrafter"/>
</dbReference>
<name>A0A5K3FBX4_MESCO</name>
<keyword evidence="1" id="KW-0436">Ligase</keyword>
<dbReference type="PANTHER" id="PTHR12241:SF147">
    <property type="entry name" value="TUBULIN POLYGLUTAMYLASE TTLL7"/>
    <property type="match status" value="1"/>
</dbReference>
<keyword evidence="2" id="KW-0547">Nucleotide-binding</keyword>
<reference evidence="5" key="1">
    <citation type="submission" date="2019-11" db="UniProtKB">
        <authorList>
            <consortium name="WormBaseParasite"/>
        </authorList>
    </citation>
    <scope>IDENTIFICATION</scope>
</reference>
<protein>
    <submittedName>
        <fullName evidence="5">Tubulin polyglutamylase TTLL7</fullName>
    </submittedName>
</protein>
<sequence>MGVGIRLYRNPENVPSTGTQNGPCVVQEYIGNPLLIEGYKCDLRVYVLVTSCCPLRIFVYNEGLVRLSAEKYLDPMEPNGESVYRHLTNYALNRKHSAYVKTSDEGEGSKRSFAFLDSYLQDHLNLRDTRFVWRRIRNLVVKTVILGAPHIYHGYRLFHHSGMRGESGPGRAPTYRSPPVRFAGETSSYSQDSASPSSIYDNQDSQASHSGGIQSAAFEILGFDILLDVELKPWLLEVNRSPSFGVDQDLDLRVKSGLLRDTLSLLNIRLSDKRRSEASQKARSVRRLLTPAAKPIRMSHGGISSLPSNGTPKSNYLASDWLKNPKELLRRIAELKSQLRDIRREAELECFENANCGDWRRVYPTMDQTLEQRYATLLVNAFTEFNKGRPGDVSQVIQVTQSGSQQEEVLKQQLYFLEKEAAKLFKVTDIRINRRNAHHSTSPASRCLRVKWPNGLNQSAVASASLPFWDDPDAVGDLDSASASATSSTPSVAKLDQIRSDRGTKKKTRRRLRSRPTNNALVCLRSFINNKAPPPFRP</sequence>
<evidence type="ECO:0000313" key="5">
    <source>
        <dbReference type="WBParaSite" id="MCU_006203-RA"/>
    </source>
</evidence>
<organism evidence="5">
    <name type="scientific">Mesocestoides corti</name>
    <name type="common">Flatworm</name>
    <dbReference type="NCBI Taxonomy" id="53468"/>
    <lineage>
        <taxon>Eukaryota</taxon>
        <taxon>Metazoa</taxon>
        <taxon>Spiralia</taxon>
        <taxon>Lophotrochozoa</taxon>
        <taxon>Platyhelminthes</taxon>
        <taxon>Cestoda</taxon>
        <taxon>Eucestoda</taxon>
        <taxon>Cyclophyllidea</taxon>
        <taxon>Mesocestoididae</taxon>
        <taxon>Mesocestoides</taxon>
    </lineage>
</organism>
<dbReference type="PANTHER" id="PTHR12241">
    <property type="entry name" value="TUBULIN POLYGLUTAMYLASE"/>
    <property type="match status" value="1"/>
</dbReference>
<evidence type="ECO:0000256" key="2">
    <source>
        <dbReference type="ARBA" id="ARBA00022741"/>
    </source>
</evidence>
<dbReference type="GO" id="GO:0000226">
    <property type="term" value="P:microtubule cytoskeleton organization"/>
    <property type="evidence" value="ECO:0007669"/>
    <property type="project" value="TreeGrafter"/>
</dbReference>
<dbReference type="GO" id="GO:0005524">
    <property type="term" value="F:ATP binding"/>
    <property type="evidence" value="ECO:0007669"/>
    <property type="project" value="UniProtKB-KW"/>
</dbReference>
<dbReference type="InterPro" id="IPR004344">
    <property type="entry name" value="TTL/TTLL_fam"/>
</dbReference>
<evidence type="ECO:0000256" key="4">
    <source>
        <dbReference type="SAM" id="MobiDB-lite"/>
    </source>
</evidence>
<dbReference type="AlphaFoldDB" id="A0A5K3FBX4"/>
<feature type="compositionally biased region" description="Low complexity" evidence="4">
    <location>
        <begin position="187"/>
        <end position="198"/>
    </location>
</feature>